<organism evidence="7 8">
    <name type="scientific">Adlercreutzia shanghongiae</name>
    <dbReference type="NCBI Taxonomy" id="3111773"/>
    <lineage>
        <taxon>Bacteria</taxon>
        <taxon>Bacillati</taxon>
        <taxon>Actinomycetota</taxon>
        <taxon>Coriobacteriia</taxon>
        <taxon>Eggerthellales</taxon>
        <taxon>Eggerthellaceae</taxon>
        <taxon>Adlercreutzia</taxon>
    </lineage>
</organism>
<comment type="caution">
    <text evidence="7">The sequence shown here is derived from an EMBL/GenBank/DDBJ whole genome shotgun (WGS) entry which is preliminary data.</text>
</comment>
<dbReference type="PROSITE" id="PS50043">
    <property type="entry name" value="HTH_LUXR_2"/>
    <property type="match status" value="1"/>
</dbReference>
<keyword evidence="3" id="KW-0804">Transcription</keyword>
<feature type="transmembrane region" description="Helical" evidence="5">
    <location>
        <begin position="102"/>
        <end position="125"/>
    </location>
</feature>
<keyword evidence="5" id="KW-1133">Transmembrane helix</keyword>
<evidence type="ECO:0000313" key="7">
    <source>
        <dbReference type="EMBL" id="MEC4294869.1"/>
    </source>
</evidence>
<feature type="transmembrane region" description="Helical" evidence="5">
    <location>
        <begin position="324"/>
        <end position="343"/>
    </location>
</feature>
<evidence type="ECO:0000256" key="4">
    <source>
        <dbReference type="SAM" id="MobiDB-lite"/>
    </source>
</evidence>
<feature type="transmembrane region" description="Helical" evidence="5">
    <location>
        <begin position="296"/>
        <end position="317"/>
    </location>
</feature>
<feature type="transmembrane region" description="Helical" evidence="5">
    <location>
        <begin position="45"/>
        <end position="64"/>
    </location>
</feature>
<keyword evidence="8" id="KW-1185">Reference proteome</keyword>
<feature type="transmembrane region" description="Helical" evidence="5">
    <location>
        <begin position="198"/>
        <end position="219"/>
    </location>
</feature>
<keyword evidence="2" id="KW-0238">DNA-binding</keyword>
<feature type="region of interest" description="Disordered" evidence="4">
    <location>
        <begin position="398"/>
        <end position="417"/>
    </location>
</feature>
<evidence type="ECO:0000313" key="8">
    <source>
        <dbReference type="Proteomes" id="UP001343724"/>
    </source>
</evidence>
<evidence type="ECO:0000256" key="5">
    <source>
        <dbReference type="SAM" id="Phobius"/>
    </source>
</evidence>
<feature type="transmembrane region" description="Helical" evidence="5">
    <location>
        <begin position="162"/>
        <end position="178"/>
    </location>
</feature>
<dbReference type="RefSeq" id="WP_326454595.1">
    <property type="nucleotide sequence ID" value="NZ_JAYMFH010000005.1"/>
</dbReference>
<sequence>MPELNTSFKPWKEHVFVGASLGCLFIYEEMICSGLMLAETALSSVMYPLYCLIQAAAFLPLLVAPRIIGRAKPLPLSLASGLCMTAGAISAVTSAYGMPQPFALAFAGFLLAAVGPALLKPVILLRMAHFSLSTIKLIVFGAFLSRFLAMLLPMLLPASADVLVITLGPLAALLWVLSRRCTADTPPITVRVSIASSALVPVAAAFIILTVGCTALSPLSVDPSFSFVGSGPFGGVTGWVVTQSIAAVIICVLLFGIHDLVYAVAAKTVGTAAILAFVVFMGAGAIMVSWDVSLVALNLLMFIPLVALVDFASYAAFKAERVVVGYLFAYEVSVAAGSLLGLAETGLSPLFGTVTILGLALCCLVVIAVVWLATEKNMDRFFWGQPLGLKQMTPLQEQSAAELSPTEPASPPASDTRATAEAIAADCGLTARETDVLELLTRGRSATFIAEELCLSPNTVRTHVSRIYTKCGVHSKQELLTLAQSHEA</sequence>
<dbReference type="PANTHER" id="PTHR44688:SF16">
    <property type="entry name" value="DNA-BINDING TRANSCRIPTIONAL ACTIVATOR DEVR_DOSR"/>
    <property type="match status" value="1"/>
</dbReference>
<dbReference type="SUPFAM" id="SSF46894">
    <property type="entry name" value="C-terminal effector domain of the bipartite response regulators"/>
    <property type="match status" value="1"/>
</dbReference>
<dbReference type="PRINTS" id="PR00038">
    <property type="entry name" value="HTHLUXR"/>
</dbReference>
<feature type="domain" description="HTH luxR-type" evidence="6">
    <location>
        <begin position="422"/>
        <end position="487"/>
    </location>
</feature>
<evidence type="ECO:0000259" key="6">
    <source>
        <dbReference type="PROSITE" id="PS50043"/>
    </source>
</evidence>
<dbReference type="EMBL" id="JAYMFH010000005">
    <property type="protein sequence ID" value="MEC4294869.1"/>
    <property type="molecule type" value="Genomic_DNA"/>
</dbReference>
<feature type="transmembrane region" description="Helical" evidence="5">
    <location>
        <begin position="269"/>
        <end position="290"/>
    </location>
</feature>
<feature type="transmembrane region" description="Helical" evidence="5">
    <location>
        <begin position="349"/>
        <end position="373"/>
    </location>
</feature>
<keyword evidence="5" id="KW-0812">Transmembrane</keyword>
<keyword evidence="5" id="KW-0472">Membrane</keyword>
<gene>
    <name evidence="7" type="ORF">VJ920_06075</name>
</gene>
<dbReference type="Pfam" id="PF00196">
    <property type="entry name" value="GerE"/>
    <property type="match status" value="1"/>
</dbReference>
<proteinExistence type="predicted"/>
<feature type="transmembrane region" description="Helical" evidence="5">
    <location>
        <begin position="239"/>
        <end position="257"/>
    </location>
</feature>
<evidence type="ECO:0000256" key="1">
    <source>
        <dbReference type="ARBA" id="ARBA00023015"/>
    </source>
</evidence>
<dbReference type="InterPro" id="IPR036388">
    <property type="entry name" value="WH-like_DNA-bd_sf"/>
</dbReference>
<feature type="transmembrane region" description="Helical" evidence="5">
    <location>
        <begin position="137"/>
        <end position="156"/>
    </location>
</feature>
<evidence type="ECO:0000256" key="3">
    <source>
        <dbReference type="ARBA" id="ARBA00023163"/>
    </source>
</evidence>
<dbReference type="PANTHER" id="PTHR44688">
    <property type="entry name" value="DNA-BINDING TRANSCRIPTIONAL ACTIVATOR DEVR_DOSR"/>
    <property type="match status" value="1"/>
</dbReference>
<evidence type="ECO:0000256" key="2">
    <source>
        <dbReference type="ARBA" id="ARBA00023125"/>
    </source>
</evidence>
<accession>A0ABU6IYG3</accession>
<dbReference type="Gene3D" id="1.10.10.10">
    <property type="entry name" value="Winged helix-like DNA-binding domain superfamily/Winged helix DNA-binding domain"/>
    <property type="match status" value="1"/>
</dbReference>
<reference evidence="7 8" key="1">
    <citation type="submission" date="2024-01" db="EMBL/GenBank/DDBJ databases">
        <title>novel species in genus Adlercreutzia.</title>
        <authorList>
            <person name="Liu X."/>
        </authorList>
    </citation>
    <scope>NUCLEOTIDE SEQUENCE [LARGE SCALE GENOMIC DNA]</scope>
    <source>
        <strain evidence="7 8">R22</strain>
    </source>
</reference>
<dbReference type="SMART" id="SM00421">
    <property type="entry name" value="HTH_LUXR"/>
    <property type="match status" value="1"/>
</dbReference>
<dbReference type="Proteomes" id="UP001343724">
    <property type="component" value="Unassembled WGS sequence"/>
</dbReference>
<dbReference type="CDD" id="cd06170">
    <property type="entry name" value="LuxR_C_like"/>
    <property type="match status" value="1"/>
</dbReference>
<dbReference type="InterPro" id="IPR016032">
    <property type="entry name" value="Sig_transdc_resp-reg_C-effctor"/>
</dbReference>
<dbReference type="PROSITE" id="PS00622">
    <property type="entry name" value="HTH_LUXR_1"/>
    <property type="match status" value="1"/>
</dbReference>
<dbReference type="InterPro" id="IPR000792">
    <property type="entry name" value="Tscrpt_reg_LuxR_C"/>
</dbReference>
<protein>
    <submittedName>
        <fullName evidence="7">Helix-turn-helix transcriptional regulator</fullName>
    </submittedName>
</protein>
<name>A0ABU6IYG3_9ACTN</name>
<feature type="transmembrane region" description="Helical" evidence="5">
    <location>
        <begin position="76"/>
        <end position="96"/>
    </location>
</feature>
<keyword evidence="1" id="KW-0805">Transcription regulation</keyword>